<keyword evidence="1" id="KW-1133">Transmembrane helix</keyword>
<gene>
    <name evidence="2" type="ORF">J3D65DRAFT_572444</name>
</gene>
<dbReference type="RefSeq" id="XP_066654382.1">
    <property type="nucleotide sequence ID" value="XM_066797645.1"/>
</dbReference>
<protein>
    <submittedName>
        <fullName evidence="2">Uncharacterized protein</fullName>
    </submittedName>
</protein>
<keyword evidence="3" id="KW-1185">Reference proteome</keyword>
<comment type="caution">
    <text evidence="2">The sequence shown here is derived from an EMBL/GenBank/DDBJ whole genome shotgun (WGS) entry which is preliminary data.</text>
</comment>
<keyword evidence="1" id="KW-0472">Membrane</keyword>
<accession>A0ABR1LN76</accession>
<name>A0ABR1LN76_9PEZI</name>
<feature type="transmembrane region" description="Helical" evidence="1">
    <location>
        <begin position="62"/>
        <end position="81"/>
    </location>
</feature>
<reference evidence="2 3" key="1">
    <citation type="submission" date="2024-04" db="EMBL/GenBank/DDBJ databases">
        <title>Phyllosticta paracitricarpa is synonymous to the EU quarantine fungus P. citricarpa based on phylogenomic analyses.</title>
        <authorList>
            <consortium name="Lawrence Berkeley National Laboratory"/>
            <person name="Van ingen-buijs V.A."/>
            <person name="Van westerhoven A.C."/>
            <person name="Haridas S."/>
            <person name="Skiadas P."/>
            <person name="Martin F."/>
            <person name="Groenewald J.Z."/>
            <person name="Crous P.W."/>
            <person name="Seidl M.F."/>
        </authorList>
    </citation>
    <scope>NUCLEOTIDE SEQUENCE [LARGE SCALE GENOMIC DNA]</scope>
    <source>
        <strain evidence="2 3">CPC 17464</strain>
    </source>
</reference>
<dbReference type="GeneID" id="92030551"/>
<dbReference type="Proteomes" id="UP001360953">
    <property type="component" value="Unassembled WGS sequence"/>
</dbReference>
<keyword evidence="1" id="KW-0812">Transmembrane</keyword>
<feature type="non-terminal residue" evidence="2">
    <location>
        <position position="1"/>
    </location>
</feature>
<sequence>AAQTTTHLPPRLLHSKIGSPDSLSPWPVSFSSCHRVAPLQTAEDSSVSLPLWRSAKVINLHLVYPAFIIYCSIFAFCPALLPFDCSSTAVNQLWRP</sequence>
<evidence type="ECO:0000313" key="2">
    <source>
        <dbReference type="EMBL" id="KAK7535966.1"/>
    </source>
</evidence>
<dbReference type="EMBL" id="JBBPEH010000007">
    <property type="protein sequence ID" value="KAK7535966.1"/>
    <property type="molecule type" value="Genomic_DNA"/>
</dbReference>
<evidence type="ECO:0000256" key="1">
    <source>
        <dbReference type="SAM" id="Phobius"/>
    </source>
</evidence>
<proteinExistence type="predicted"/>
<evidence type="ECO:0000313" key="3">
    <source>
        <dbReference type="Proteomes" id="UP001360953"/>
    </source>
</evidence>
<organism evidence="2 3">
    <name type="scientific">Phyllosticta citribraziliensis</name>
    <dbReference type="NCBI Taxonomy" id="989973"/>
    <lineage>
        <taxon>Eukaryota</taxon>
        <taxon>Fungi</taxon>
        <taxon>Dikarya</taxon>
        <taxon>Ascomycota</taxon>
        <taxon>Pezizomycotina</taxon>
        <taxon>Dothideomycetes</taxon>
        <taxon>Dothideomycetes incertae sedis</taxon>
        <taxon>Botryosphaeriales</taxon>
        <taxon>Phyllostictaceae</taxon>
        <taxon>Phyllosticta</taxon>
    </lineage>
</organism>